<evidence type="ECO:0000256" key="2">
    <source>
        <dbReference type="ARBA" id="ARBA00022737"/>
    </source>
</evidence>
<dbReference type="Pfam" id="PF13855">
    <property type="entry name" value="LRR_8"/>
    <property type="match status" value="2"/>
</dbReference>
<evidence type="ECO:0000256" key="4">
    <source>
        <dbReference type="SAM" id="SignalP"/>
    </source>
</evidence>
<reference evidence="5" key="1">
    <citation type="submission" date="2015-01" db="EMBL/GenBank/DDBJ databases">
        <title>Transcriptome Assembly of Fopius arisanus.</title>
        <authorList>
            <person name="Geib S."/>
        </authorList>
    </citation>
    <scope>NUCLEOTIDE SEQUENCE</scope>
</reference>
<feature type="transmembrane region" description="Helical" evidence="3">
    <location>
        <begin position="437"/>
        <end position="461"/>
    </location>
</feature>
<sequence>MNYFIFCAFLLVLGVNSSQDEFTSRSGLPGPTEPTSSISSINNSSICRTCDCQDASINCTGRELDKNFADDEWPRAILRSVTFEGNRIVHLRKFPNVTIEKLILTGNKIVKIDDAVFIEITNLTELDLSDNQLTSKILRPEIFEGKFSPVEWEPLERLRVLNLGRNNFHTLNQDLFEHITDLKVLILTENPFSVIDHATLDALGELTALEELDLSHCQLQGLPDTIFHVPKDTLKRLHLNGNRFSGVPLALQDATALEYLNMNENPIKILGELSSFPNLQHLKDLRLRSMPDLVAVESGAFSNLEALEYLYLDDCPKLRIISENALVQHTNHGAIWPPLKGLDISDNALEYIPSTLLGRWDKLEQLDLTNNQWGCDCDNQFLVGNLLPKLGKPLLGDNMKKLYCASPPEHAGKTLVSLANRKLRCPDLYGARPERDAAILVGLMIGLLLAIPIALTFFLLWRRGYFFCNEQNPATFSRAFYKRAYTDNDF</sequence>
<dbReference type="Gene3D" id="3.80.10.10">
    <property type="entry name" value="Ribonuclease Inhibitor"/>
    <property type="match status" value="2"/>
</dbReference>
<dbReference type="AlphaFoldDB" id="A0A0C9QDK7"/>
<dbReference type="InterPro" id="IPR001611">
    <property type="entry name" value="Leu-rich_rpt"/>
</dbReference>
<evidence type="ECO:0000313" key="5">
    <source>
        <dbReference type="EMBL" id="JAG71156.1"/>
    </source>
</evidence>
<evidence type="ECO:0000256" key="3">
    <source>
        <dbReference type="SAM" id="Phobius"/>
    </source>
</evidence>
<feature type="signal peptide" evidence="4">
    <location>
        <begin position="1"/>
        <end position="17"/>
    </location>
</feature>
<organism evidence="5">
    <name type="scientific">Fopius arisanus</name>
    <dbReference type="NCBI Taxonomy" id="64838"/>
    <lineage>
        <taxon>Eukaryota</taxon>
        <taxon>Metazoa</taxon>
        <taxon>Ecdysozoa</taxon>
        <taxon>Arthropoda</taxon>
        <taxon>Hexapoda</taxon>
        <taxon>Insecta</taxon>
        <taxon>Pterygota</taxon>
        <taxon>Neoptera</taxon>
        <taxon>Endopterygota</taxon>
        <taxon>Hymenoptera</taxon>
        <taxon>Apocrita</taxon>
        <taxon>Ichneumonoidea</taxon>
        <taxon>Braconidae</taxon>
        <taxon>Opiinae</taxon>
        <taxon>Fopius</taxon>
    </lineage>
</organism>
<keyword evidence="3" id="KW-0812">Transmembrane</keyword>
<dbReference type="PANTHER" id="PTHR24366">
    <property type="entry name" value="IG(IMMUNOGLOBULIN) AND LRR(LEUCINE RICH REPEAT) DOMAINS"/>
    <property type="match status" value="1"/>
</dbReference>
<evidence type="ECO:0000256" key="1">
    <source>
        <dbReference type="ARBA" id="ARBA00022614"/>
    </source>
</evidence>
<accession>A0A0C9QDK7</accession>
<feature type="chain" id="PRO_5002217824" evidence="4">
    <location>
        <begin position="18"/>
        <end position="490"/>
    </location>
</feature>
<dbReference type="InterPro" id="IPR032675">
    <property type="entry name" value="LRR_dom_sf"/>
</dbReference>
<keyword evidence="4" id="KW-0732">Signal</keyword>
<protein>
    <submittedName>
        <fullName evidence="5">Lrrc15_9 protein</fullName>
    </submittedName>
</protein>
<dbReference type="PANTHER" id="PTHR24366:SF96">
    <property type="entry name" value="LEUCINE RICH REPEAT CONTAINING 53"/>
    <property type="match status" value="1"/>
</dbReference>
<dbReference type="InterPro" id="IPR003591">
    <property type="entry name" value="Leu-rich_rpt_typical-subtyp"/>
</dbReference>
<name>A0A0C9QDK7_9HYME</name>
<keyword evidence="1" id="KW-0433">Leucine-rich repeat</keyword>
<proteinExistence type="predicted"/>
<gene>
    <name evidence="5" type="primary">Lrrc15_9</name>
    <name evidence="5" type="ORF">g.11230</name>
</gene>
<keyword evidence="3" id="KW-1133">Transmembrane helix</keyword>
<dbReference type="SUPFAM" id="SSF52058">
    <property type="entry name" value="L domain-like"/>
    <property type="match status" value="1"/>
</dbReference>
<keyword evidence="3" id="KW-0472">Membrane</keyword>
<keyword evidence="2" id="KW-0677">Repeat</keyword>
<dbReference type="SMART" id="SM00369">
    <property type="entry name" value="LRR_TYP"/>
    <property type="match status" value="6"/>
</dbReference>
<dbReference type="EMBL" id="GBYB01001389">
    <property type="protein sequence ID" value="JAG71156.1"/>
    <property type="molecule type" value="Transcribed_RNA"/>
</dbReference>